<keyword evidence="3" id="KW-1185">Reference proteome</keyword>
<name>A0AAW1DBC0_9HEMI</name>
<proteinExistence type="predicted"/>
<sequence length="176" mass="19350">MGIPIAEKNSVEEKKDCTLCKVIPLKPITPANLAFHYAPMIGMANYATLSVNVMNPGLIMRIFPNRDVTNVLLAHSVLGSALYIYNRPHLHGATPHMRMMYSGFGAVMFNFGSVLIWAVLRTVTTRSNCITTLVGLLTGCGLLYTGQKCLAYIDEKTNSSTQSNPTQKTNKEPNKK</sequence>
<reference evidence="2 3" key="1">
    <citation type="submission" date="2022-12" db="EMBL/GenBank/DDBJ databases">
        <title>Chromosome-level genome assembly of true bugs.</title>
        <authorList>
            <person name="Ma L."/>
            <person name="Li H."/>
        </authorList>
    </citation>
    <scope>NUCLEOTIDE SEQUENCE [LARGE SCALE GENOMIC DNA]</scope>
    <source>
        <strain evidence="2">Lab_2022b</strain>
    </source>
</reference>
<dbReference type="AlphaFoldDB" id="A0AAW1DBC0"/>
<keyword evidence="1" id="KW-1133">Transmembrane helix</keyword>
<evidence type="ECO:0000256" key="1">
    <source>
        <dbReference type="SAM" id="Phobius"/>
    </source>
</evidence>
<keyword evidence="1" id="KW-0812">Transmembrane</keyword>
<feature type="transmembrane region" description="Helical" evidence="1">
    <location>
        <begin position="98"/>
        <end position="120"/>
    </location>
</feature>
<feature type="transmembrane region" description="Helical" evidence="1">
    <location>
        <begin position="68"/>
        <end position="86"/>
    </location>
</feature>
<evidence type="ECO:0000313" key="3">
    <source>
        <dbReference type="Proteomes" id="UP001461498"/>
    </source>
</evidence>
<keyword evidence="1" id="KW-0472">Membrane</keyword>
<accession>A0AAW1DBC0</accession>
<dbReference type="PANTHER" id="PTHR38640">
    <property type="entry name" value="GEO09659P1"/>
    <property type="match status" value="1"/>
</dbReference>
<protein>
    <submittedName>
        <fullName evidence="2">Uncharacterized protein</fullName>
    </submittedName>
</protein>
<dbReference type="PANTHER" id="PTHR38640:SF1">
    <property type="entry name" value="GEO09659P1"/>
    <property type="match status" value="1"/>
</dbReference>
<dbReference type="Proteomes" id="UP001461498">
    <property type="component" value="Unassembled WGS sequence"/>
</dbReference>
<organism evidence="2 3">
    <name type="scientific">Rhynocoris fuscipes</name>
    <dbReference type="NCBI Taxonomy" id="488301"/>
    <lineage>
        <taxon>Eukaryota</taxon>
        <taxon>Metazoa</taxon>
        <taxon>Ecdysozoa</taxon>
        <taxon>Arthropoda</taxon>
        <taxon>Hexapoda</taxon>
        <taxon>Insecta</taxon>
        <taxon>Pterygota</taxon>
        <taxon>Neoptera</taxon>
        <taxon>Paraneoptera</taxon>
        <taxon>Hemiptera</taxon>
        <taxon>Heteroptera</taxon>
        <taxon>Panheteroptera</taxon>
        <taxon>Cimicomorpha</taxon>
        <taxon>Reduviidae</taxon>
        <taxon>Harpactorinae</taxon>
        <taxon>Harpactorini</taxon>
        <taxon>Rhynocoris</taxon>
    </lineage>
</organism>
<evidence type="ECO:0000313" key="2">
    <source>
        <dbReference type="EMBL" id="KAK9507737.1"/>
    </source>
</evidence>
<dbReference type="EMBL" id="JAPXFL010000004">
    <property type="protein sequence ID" value="KAK9507737.1"/>
    <property type="molecule type" value="Genomic_DNA"/>
</dbReference>
<comment type="caution">
    <text evidence="2">The sequence shown here is derived from an EMBL/GenBank/DDBJ whole genome shotgun (WGS) entry which is preliminary data.</text>
</comment>
<gene>
    <name evidence="2" type="ORF">O3M35_007524</name>
</gene>